<organism evidence="1 2">
    <name type="scientific">Arabis nemorensis</name>
    <dbReference type="NCBI Taxonomy" id="586526"/>
    <lineage>
        <taxon>Eukaryota</taxon>
        <taxon>Viridiplantae</taxon>
        <taxon>Streptophyta</taxon>
        <taxon>Embryophyta</taxon>
        <taxon>Tracheophyta</taxon>
        <taxon>Spermatophyta</taxon>
        <taxon>Magnoliopsida</taxon>
        <taxon>eudicotyledons</taxon>
        <taxon>Gunneridae</taxon>
        <taxon>Pentapetalae</taxon>
        <taxon>rosids</taxon>
        <taxon>malvids</taxon>
        <taxon>Brassicales</taxon>
        <taxon>Brassicaceae</taxon>
        <taxon>Arabideae</taxon>
        <taxon>Arabis</taxon>
    </lineage>
</organism>
<evidence type="ECO:0000313" key="1">
    <source>
        <dbReference type="EMBL" id="VVA97842.1"/>
    </source>
</evidence>
<keyword evidence="2" id="KW-1185">Reference proteome</keyword>
<reference evidence="1" key="1">
    <citation type="submission" date="2019-07" db="EMBL/GenBank/DDBJ databases">
        <authorList>
            <person name="Dittberner H."/>
        </authorList>
    </citation>
    <scope>NUCLEOTIDE SEQUENCE [LARGE SCALE GENOMIC DNA]</scope>
</reference>
<gene>
    <name evidence="1" type="ORF">ANE_LOCUS8287</name>
</gene>
<dbReference type="EMBL" id="CABITT030000003">
    <property type="protein sequence ID" value="VVA97842.1"/>
    <property type="molecule type" value="Genomic_DNA"/>
</dbReference>
<name>A0A565B8H2_9BRAS</name>
<sequence>MLHGLDKEFVPLCPRYLCQNVNQKAYLREIRKSKNSRPHRCYGGDKEEGLIYVKRHGIPKENPRNKDFNCYVPRRVGKKAKKYKIKDVFHYQTLQDALIRVKTHPIKIITTLSPLAVIGRQGNASRKGEKVKIKDGEAKAFSPEEINAMLMTKMKEEVEASWEENQGCYSVANLHIHIVGEIFGVNTGEDVAVHGGILSGEGSDETKDNVS</sequence>
<evidence type="ECO:0000313" key="2">
    <source>
        <dbReference type="Proteomes" id="UP000489600"/>
    </source>
</evidence>
<comment type="caution">
    <text evidence="1">The sequence shown here is derived from an EMBL/GenBank/DDBJ whole genome shotgun (WGS) entry which is preliminary data.</text>
</comment>
<dbReference type="AlphaFoldDB" id="A0A565B8H2"/>
<proteinExistence type="predicted"/>
<dbReference type="Proteomes" id="UP000489600">
    <property type="component" value="Unassembled WGS sequence"/>
</dbReference>
<dbReference type="OrthoDB" id="1094121at2759"/>
<protein>
    <submittedName>
        <fullName evidence="1">Uncharacterized protein</fullName>
    </submittedName>
</protein>
<accession>A0A565B8H2</accession>